<feature type="transmembrane region" description="Helical" evidence="1">
    <location>
        <begin position="68"/>
        <end position="85"/>
    </location>
</feature>
<evidence type="ECO:0000313" key="3">
    <source>
        <dbReference type="Proteomes" id="UP000283523"/>
    </source>
</evidence>
<dbReference type="AlphaFoldDB" id="A0A418MC87"/>
<gene>
    <name evidence="2" type="ORF">DYU11_13605</name>
</gene>
<sequence>MNTLPVYVPVVFGLTVLLTFFLLLNVLRQRVSQPRLLTVAGLLMLWWLLVSSLALSGFFQVANTRPPRLFFLIGPPLLLLVGLFSRKRSRALFQTLPLQRLTLIHLVRIPVELVLLWLFFGKLVPVEMTFEGRNFDILAGLSAPLVAWLGFTGGRVNYRLLLVWNLLCVGLLLNIVGTAVLSAPLPFQRFGFDQPNVGIGLFPFVLLPSFIVPVVLWSHLVSIRQLLVIPRVGLTTT</sequence>
<feature type="transmembrane region" description="Helical" evidence="1">
    <location>
        <begin position="161"/>
        <end position="185"/>
    </location>
</feature>
<feature type="transmembrane region" description="Helical" evidence="1">
    <location>
        <begin position="6"/>
        <end position="27"/>
    </location>
</feature>
<feature type="transmembrane region" description="Helical" evidence="1">
    <location>
        <begin position="137"/>
        <end position="154"/>
    </location>
</feature>
<dbReference type="Proteomes" id="UP000283523">
    <property type="component" value="Unassembled WGS sequence"/>
</dbReference>
<dbReference type="RefSeq" id="WP_119668210.1">
    <property type="nucleotide sequence ID" value="NZ_QXED01000003.1"/>
</dbReference>
<keyword evidence="1" id="KW-0812">Transmembrane</keyword>
<accession>A0A418MC87</accession>
<feature type="transmembrane region" description="Helical" evidence="1">
    <location>
        <begin position="39"/>
        <end position="62"/>
    </location>
</feature>
<reference evidence="2 3" key="1">
    <citation type="submission" date="2018-08" db="EMBL/GenBank/DDBJ databases">
        <title>Fibrisoma montanum sp. nov., isolated from Danxia mountain soil.</title>
        <authorList>
            <person name="Huang Y."/>
        </authorList>
    </citation>
    <scope>NUCLEOTIDE SEQUENCE [LARGE SCALE GENOMIC DNA]</scope>
    <source>
        <strain evidence="2 3">HYT19</strain>
    </source>
</reference>
<evidence type="ECO:0000313" key="2">
    <source>
        <dbReference type="EMBL" id="RIV23994.1"/>
    </source>
</evidence>
<keyword evidence="1" id="KW-1133">Transmembrane helix</keyword>
<dbReference type="OrthoDB" id="675847at2"/>
<comment type="caution">
    <text evidence="2">The sequence shown here is derived from an EMBL/GenBank/DDBJ whole genome shotgun (WGS) entry which is preliminary data.</text>
</comment>
<name>A0A418MC87_9BACT</name>
<evidence type="ECO:0000256" key="1">
    <source>
        <dbReference type="SAM" id="Phobius"/>
    </source>
</evidence>
<keyword evidence="3" id="KW-1185">Reference proteome</keyword>
<keyword evidence="1" id="KW-0472">Membrane</keyword>
<proteinExistence type="predicted"/>
<feature type="transmembrane region" description="Helical" evidence="1">
    <location>
        <begin position="106"/>
        <end position="125"/>
    </location>
</feature>
<protein>
    <submittedName>
        <fullName evidence="2">Uncharacterized protein</fullName>
    </submittedName>
</protein>
<feature type="transmembrane region" description="Helical" evidence="1">
    <location>
        <begin position="197"/>
        <end position="217"/>
    </location>
</feature>
<dbReference type="EMBL" id="QXED01000003">
    <property type="protein sequence ID" value="RIV23994.1"/>
    <property type="molecule type" value="Genomic_DNA"/>
</dbReference>
<organism evidence="2 3">
    <name type="scientific">Fibrisoma montanum</name>
    <dbReference type="NCBI Taxonomy" id="2305895"/>
    <lineage>
        <taxon>Bacteria</taxon>
        <taxon>Pseudomonadati</taxon>
        <taxon>Bacteroidota</taxon>
        <taxon>Cytophagia</taxon>
        <taxon>Cytophagales</taxon>
        <taxon>Spirosomataceae</taxon>
        <taxon>Fibrisoma</taxon>
    </lineage>
</organism>